<comment type="catalytic activity">
    <reaction evidence="6">
        <text>a sn-glycero-3-phosphodiester + H2O = an alcohol + sn-glycerol 3-phosphate + H(+)</text>
        <dbReference type="Rhea" id="RHEA:12969"/>
        <dbReference type="ChEBI" id="CHEBI:15377"/>
        <dbReference type="ChEBI" id="CHEBI:15378"/>
        <dbReference type="ChEBI" id="CHEBI:30879"/>
        <dbReference type="ChEBI" id="CHEBI:57597"/>
        <dbReference type="ChEBI" id="CHEBI:83408"/>
        <dbReference type="EC" id="3.1.4.46"/>
    </reaction>
</comment>
<dbReference type="PROSITE" id="PS51704">
    <property type="entry name" value="GP_PDE"/>
    <property type="match status" value="1"/>
</dbReference>
<evidence type="ECO:0000256" key="3">
    <source>
        <dbReference type="ARBA" id="ARBA00022729"/>
    </source>
</evidence>
<dbReference type="EMBL" id="JALIDZ010000002">
    <property type="protein sequence ID" value="MCT8971040.1"/>
    <property type="molecule type" value="Genomic_DNA"/>
</dbReference>
<evidence type="ECO:0000256" key="7">
    <source>
        <dbReference type="SAM" id="MobiDB-lite"/>
    </source>
</evidence>
<dbReference type="InterPro" id="IPR030395">
    <property type="entry name" value="GP_PDE_dom"/>
</dbReference>
<evidence type="ECO:0000256" key="8">
    <source>
        <dbReference type="SAM" id="SignalP"/>
    </source>
</evidence>
<dbReference type="Gene3D" id="3.20.20.190">
    <property type="entry name" value="Phosphatidylinositol (PI) phosphodiesterase"/>
    <property type="match status" value="1"/>
</dbReference>
<sequence>MNIFLRSIVIAGALVGTVAMTQPADAAGKYDSGRGNADAGAPRAGGKWSRNKDKVQLGPRPYYLVDQMTEGRLKRKLQQCANREFTKRKFSIAHRGAPLQFPEHTEESYRAAARMGAGIIECDVSFTKDAELVCRHSQCDLHQTTNILETPLASTCEVGFRPAEFDANGNRIKSATAKCCTSGLTLAEFKSLKGKMDGRNTSATTVEEYMAGTSNWRTDLYSTGATLMSHKESIELFKELGVEMTPELKGVDGAVGFGDSGLTLETYAAKMIQDYIDAGVSPKKVWPQSFGYEAIEYWLDEYPAYGRQAVFLDSPADALSGNTPPSVADFEALYDQGLRVIAVAMQNFVTLDANNNIVPSDYAKNAKAAGLKLIAWTTERSGRIVEDVLPGSGGYYRTTLDGLSNDGDIMTTIDVLARDVGLIGLFSDWPATTTYYANCMGKK</sequence>
<dbReference type="AlphaFoldDB" id="A0AAW5QSV1"/>
<dbReference type="EC" id="3.1.4.46" evidence="2"/>
<accession>A0AAW5QSV1</accession>
<dbReference type="GO" id="GO:0006629">
    <property type="term" value="P:lipid metabolic process"/>
    <property type="evidence" value="ECO:0007669"/>
    <property type="project" value="InterPro"/>
</dbReference>
<feature type="region of interest" description="Disordered" evidence="7">
    <location>
        <begin position="27"/>
        <end position="54"/>
    </location>
</feature>
<evidence type="ECO:0000256" key="2">
    <source>
        <dbReference type="ARBA" id="ARBA00012247"/>
    </source>
</evidence>
<organism evidence="10 11">
    <name type="scientific">Microbaculum marinisediminis</name>
    <dbReference type="NCBI Taxonomy" id="2931392"/>
    <lineage>
        <taxon>Bacteria</taxon>
        <taxon>Pseudomonadati</taxon>
        <taxon>Pseudomonadota</taxon>
        <taxon>Alphaproteobacteria</taxon>
        <taxon>Hyphomicrobiales</taxon>
        <taxon>Tepidamorphaceae</taxon>
        <taxon>Microbaculum</taxon>
    </lineage>
</organism>
<evidence type="ECO:0000313" key="10">
    <source>
        <dbReference type="EMBL" id="MCT8971040.1"/>
    </source>
</evidence>
<dbReference type="InterPro" id="IPR017946">
    <property type="entry name" value="PLC-like_Pdiesterase_TIM-brl"/>
</dbReference>
<evidence type="ECO:0000313" key="11">
    <source>
        <dbReference type="Proteomes" id="UP001320898"/>
    </source>
</evidence>
<evidence type="ECO:0000259" key="9">
    <source>
        <dbReference type="PROSITE" id="PS51704"/>
    </source>
</evidence>
<evidence type="ECO:0000256" key="5">
    <source>
        <dbReference type="ARBA" id="ARBA00022801"/>
    </source>
</evidence>
<evidence type="ECO:0000256" key="6">
    <source>
        <dbReference type="ARBA" id="ARBA00047512"/>
    </source>
</evidence>
<keyword evidence="4" id="KW-0319">Glycerol metabolism</keyword>
<dbReference type="PANTHER" id="PTHR43620">
    <property type="entry name" value="GLYCEROPHOSPHORYL DIESTER PHOSPHODIESTERASE"/>
    <property type="match status" value="1"/>
</dbReference>
<name>A0AAW5QSV1_9HYPH</name>
<dbReference type="Pfam" id="PF03009">
    <property type="entry name" value="GDPD"/>
    <property type="match status" value="1"/>
</dbReference>
<keyword evidence="3 8" id="KW-0732">Signal</keyword>
<dbReference type="RefSeq" id="WP_261614614.1">
    <property type="nucleotide sequence ID" value="NZ_JALIDZ010000002.1"/>
</dbReference>
<gene>
    <name evidence="10" type="ORF">MUB46_04125</name>
</gene>
<dbReference type="PANTHER" id="PTHR43620:SF7">
    <property type="entry name" value="GLYCEROPHOSPHODIESTER PHOSPHODIESTERASE GDPD5-RELATED"/>
    <property type="match status" value="1"/>
</dbReference>
<comment type="caution">
    <text evidence="10">The sequence shown here is derived from an EMBL/GenBank/DDBJ whole genome shotgun (WGS) entry which is preliminary data.</text>
</comment>
<protein>
    <recommendedName>
        <fullName evidence="2">glycerophosphodiester phosphodiesterase</fullName>
        <ecNumber evidence="2">3.1.4.46</ecNumber>
    </recommendedName>
</protein>
<dbReference type="SUPFAM" id="SSF51695">
    <property type="entry name" value="PLC-like phosphodiesterases"/>
    <property type="match status" value="1"/>
</dbReference>
<keyword evidence="11" id="KW-1185">Reference proteome</keyword>
<dbReference type="GO" id="GO:0008889">
    <property type="term" value="F:glycerophosphodiester phosphodiesterase activity"/>
    <property type="evidence" value="ECO:0007669"/>
    <property type="project" value="UniProtKB-EC"/>
</dbReference>
<evidence type="ECO:0000256" key="4">
    <source>
        <dbReference type="ARBA" id="ARBA00022798"/>
    </source>
</evidence>
<dbReference type="GO" id="GO:0006071">
    <property type="term" value="P:glycerol metabolic process"/>
    <property type="evidence" value="ECO:0007669"/>
    <property type="project" value="UniProtKB-KW"/>
</dbReference>
<feature type="signal peptide" evidence="8">
    <location>
        <begin position="1"/>
        <end position="26"/>
    </location>
</feature>
<proteinExistence type="inferred from homology"/>
<evidence type="ECO:0000256" key="1">
    <source>
        <dbReference type="ARBA" id="ARBA00007277"/>
    </source>
</evidence>
<feature type="chain" id="PRO_5043319210" description="glycerophosphodiester phosphodiesterase" evidence="8">
    <location>
        <begin position="27"/>
        <end position="443"/>
    </location>
</feature>
<feature type="domain" description="GP-PDE" evidence="9">
    <location>
        <begin position="89"/>
        <end position="443"/>
    </location>
</feature>
<keyword evidence="5" id="KW-0378">Hydrolase</keyword>
<dbReference type="Proteomes" id="UP001320898">
    <property type="component" value="Unassembled WGS sequence"/>
</dbReference>
<reference evidence="10 11" key="1">
    <citation type="submission" date="2022-04" db="EMBL/GenBank/DDBJ databases">
        <authorList>
            <person name="Ye Y.-Q."/>
            <person name="Du Z.-J."/>
        </authorList>
    </citation>
    <scope>NUCLEOTIDE SEQUENCE [LARGE SCALE GENOMIC DNA]</scope>
    <source>
        <strain evidence="10 11">A6E488</strain>
    </source>
</reference>
<comment type="similarity">
    <text evidence="1">Belongs to the glycerophosphoryl diester phosphodiesterase family.</text>
</comment>